<accession>A0A455SXB3</accession>
<protein>
    <submittedName>
        <fullName evidence="1">Uncharacterized protein</fullName>
    </submittedName>
</protein>
<dbReference type="AlphaFoldDB" id="A0A455SXB3"/>
<sequence length="105" mass="11543">MRQGLLHALMQVLLENSLRHPIQTRTDGSDLSQHLLVISSFFTEALEALSVNSEARQTIGGTLTREELLCFHRAASSVAGQAGAWLLLFKIDACSRVLALTLRVK</sequence>
<name>A0A455SXB3_9CHLR</name>
<evidence type="ECO:0000313" key="1">
    <source>
        <dbReference type="EMBL" id="BBH92158.1"/>
    </source>
</evidence>
<dbReference type="EMBL" id="AP019377">
    <property type="protein sequence ID" value="BBH92158.1"/>
    <property type="molecule type" value="Genomic_DNA"/>
</dbReference>
<proteinExistence type="predicted"/>
<reference evidence="1" key="1">
    <citation type="submission" date="2018-12" db="EMBL/GenBank/DDBJ databases">
        <title>Novel natural products biosynthetic potential of the class Ktedonobacteria.</title>
        <authorList>
            <person name="Zheng Y."/>
            <person name="Saitou A."/>
            <person name="Wang C.M."/>
            <person name="Toyoda A."/>
            <person name="Minakuchi Y."/>
            <person name="Sekiguchi Y."/>
            <person name="Ueda K."/>
            <person name="Takano H."/>
            <person name="Sakai Y."/>
            <person name="Yokota A."/>
            <person name="Yabe S."/>
        </authorList>
    </citation>
    <scope>NUCLEOTIDE SEQUENCE</scope>
    <source>
        <strain evidence="1">A3-2</strain>
    </source>
</reference>
<gene>
    <name evidence="1" type="ORF">KTA_03570</name>
</gene>
<organism evidence="1">
    <name type="scientific">Thermogemmatispora argillosa</name>
    <dbReference type="NCBI Taxonomy" id="2045280"/>
    <lineage>
        <taxon>Bacteria</taxon>
        <taxon>Bacillati</taxon>
        <taxon>Chloroflexota</taxon>
        <taxon>Ktedonobacteria</taxon>
        <taxon>Thermogemmatisporales</taxon>
        <taxon>Thermogemmatisporaceae</taxon>
        <taxon>Thermogemmatispora</taxon>
    </lineage>
</organism>